<dbReference type="Gene3D" id="3.40.50.150">
    <property type="entry name" value="Vaccinia Virus protein VP39"/>
    <property type="match status" value="1"/>
</dbReference>
<feature type="region of interest" description="Disordered" evidence="1">
    <location>
        <begin position="210"/>
        <end position="274"/>
    </location>
</feature>
<dbReference type="Proteomes" id="UP000037923">
    <property type="component" value="Unassembled WGS sequence"/>
</dbReference>
<gene>
    <name evidence="2" type="ORF">ABB37_01614</name>
</gene>
<feature type="compositionally biased region" description="Low complexity" evidence="1">
    <location>
        <begin position="243"/>
        <end position="254"/>
    </location>
</feature>
<feature type="compositionally biased region" description="Pro residues" evidence="1">
    <location>
        <begin position="263"/>
        <end position="272"/>
    </location>
</feature>
<dbReference type="GeneID" id="26901909"/>
<protein>
    <recommendedName>
        <fullName evidence="4">Methyltransferase</fullName>
    </recommendedName>
</protein>
<feature type="region of interest" description="Disordered" evidence="1">
    <location>
        <begin position="352"/>
        <end position="377"/>
    </location>
</feature>
<dbReference type="Pfam" id="PF10294">
    <property type="entry name" value="Methyltransf_16"/>
    <property type="match status" value="1"/>
</dbReference>
<evidence type="ECO:0008006" key="4">
    <source>
        <dbReference type="Google" id="ProtNLM"/>
    </source>
</evidence>
<dbReference type="PANTHER" id="PTHR14614">
    <property type="entry name" value="HEPATOCELLULAR CARCINOMA-ASSOCIATED ANTIGEN"/>
    <property type="match status" value="1"/>
</dbReference>
<feature type="region of interest" description="Disordered" evidence="1">
    <location>
        <begin position="645"/>
        <end position="689"/>
    </location>
</feature>
<keyword evidence="3" id="KW-1185">Reference proteome</keyword>
<evidence type="ECO:0000256" key="1">
    <source>
        <dbReference type="SAM" id="MobiDB-lite"/>
    </source>
</evidence>
<dbReference type="EMBL" id="LGTL01000002">
    <property type="protein sequence ID" value="KPA85269.1"/>
    <property type="molecule type" value="Genomic_DNA"/>
</dbReference>
<reference evidence="2 3" key="1">
    <citation type="submission" date="2015-07" db="EMBL/GenBank/DDBJ databases">
        <title>High-quality genome of monoxenous trypanosomatid Leptomonas pyrrhocoris.</title>
        <authorList>
            <person name="Flegontov P."/>
            <person name="Butenko A."/>
            <person name="Firsov S."/>
            <person name="Vlcek C."/>
            <person name="Logacheva M.D."/>
            <person name="Field M."/>
            <person name="Filatov D."/>
            <person name="Flegontova O."/>
            <person name="Gerasimov E."/>
            <person name="Jackson A.P."/>
            <person name="Kelly S."/>
            <person name="Opperdoes F."/>
            <person name="O'Reilly A."/>
            <person name="Votypka J."/>
            <person name="Yurchenko V."/>
            <person name="Lukes J."/>
        </authorList>
    </citation>
    <scope>NUCLEOTIDE SEQUENCE [LARGE SCALE GENOMIC DNA]</scope>
    <source>
        <strain evidence="2">H10</strain>
    </source>
</reference>
<dbReference type="RefSeq" id="XP_015663708.1">
    <property type="nucleotide sequence ID" value="XM_015798188.1"/>
</dbReference>
<name>A0A0M9G9D7_LEPPY</name>
<comment type="caution">
    <text evidence="2">The sequence shown here is derived from an EMBL/GenBank/DDBJ whole genome shotgun (WGS) entry which is preliminary data.</text>
</comment>
<dbReference type="SUPFAM" id="SSF53335">
    <property type="entry name" value="S-adenosyl-L-methionine-dependent methyltransferases"/>
    <property type="match status" value="1"/>
</dbReference>
<dbReference type="AlphaFoldDB" id="A0A0M9G9D7"/>
<dbReference type="PANTHER" id="PTHR14614:SF130">
    <property type="entry name" value="PROTEIN-LYSINE N-METHYLTRANSFERASE EEF2KMT"/>
    <property type="match status" value="1"/>
</dbReference>
<proteinExistence type="predicted"/>
<dbReference type="InterPro" id="IPR019410">
    <property type="entry name" value="Methyltransf_16"/>
</dbReference>
<organism evidence="2 3">
    <name type="scientific">Leptomonas pyrrhocoris</name>
    <name type="common">Firebug parasite</name>
    <dbReference type="NCBI Taxonomy" id="157538"/>
    <lineage>
        <taxon>Eukaryota</taxon>
        <taxon>Discoba</taxon>
        <taxon>Euglenozoa</taxon>
        <taxon>Kinetoplastea</taxon>
        <taxon>Metakinetoplastina</taxon>
        <taxon>Trypanosomatida</taxon>
        <taxon>Trypanosomatidae</taxon>
        <taxon>Leishmaniinae</taxon>
        <taxon>Leptomonas</taxon>
    </lineage>
</organism>
<dbReference type="OrthoDB" id="194386at2759"/>
<dbReference type="OMA" id="MIGPFYT"/>
<sequence length="768" mass="82310">MDRLPPIAPAFRTYDYSYPRSLILYLQCAPHNVVLTAFQADCESRDVSWCSARAQELAVEWFLQHPVARKYPPRRRMLRALLKAYITSIEEHCVAERAYAAESAESETVQLELMQAYIELSVSGGEYMRDTEMSFKTFFNPYVGGPDSPPMYACGAPVPAPPTTSSLMHLTANHSSPSQLNPPAGGYKLATTSEGDVRVAAAAATAATYSAPRALSEPSHPITPPRVTAGPDCDDLLPMLNIRATSPSSPARSPFGSSHTQPQPQPPPPPPLSLDKILEQFSAMRVSSEQFANVGLSLWPAGFVMAQLLAQEFKGQTHLLTDMLGLPRPLSSVLGNSSNSVPALAAPHKVFSAQIPTPPSSPPAGGRGMRSSVGSASAASKPYSSQLRILELGAGVGLTPIFLHHMEEYRQHVATFLITDYQDSILDNIRYNFKENGITPVVDFTAAKRGLEGAHTPPFHRVAKLDWTNHLDNEGIFMENGVDVVLAADCIYDVEAIPALVDTIHLALTADDISSYLTTCARASPARADLGGSIFSHGNSSTNGSSSASGSLPPISQKRRCCVVVQTHRQNSTMQVFFSAVRKFGHVRSYTLVRQPIGTLNVSADGSGSDGGCVPLGSWDKQSALLNPDRVVCALRRDVVREDGSLSSMAKRSVNQKGRNNSLASNPIGSSLGGTGKTHSRTSAPTAPLSLSSGNFAKDVAFFAPLHSSRSNNSADSHMSFSRNSSSAVMEAAESLLADEMIGPFYTTMVGLVGVHVITLKSSKKVTR</sequence>
<feature type="compositionally biased region" description="Polar residues" evidence="1">
    <location>
        <begin position="645"/>
        <end position="669"/>
    </location>
</feature>
<evidence type="ECO:0000313" key="2">
    <source>
        <dbReference type="EMBL" id="KPA85269.1"/>
    </source>
</evidence>
<dbReference type="InterPro" id="IPR029063">
    <property type="entry name" value="SAM-dependent_MTases_sf"/>
</dbReference>
<dbReference type="VEuPathDB" id="TriTrypDB:LpyrH10_02_5880"/>
<accession>A0A0M9G9D7</accession>
<evidence type="ECO:0000313" key="3">
    <source>
        <dbReference type="Proteomes" id="UP000037923"/>
    </source>
</evidence>